<dbReference type="InterPro" id="IPR036010">
    <property type="entry name" value="2Fe-2S_ferredoxin-like_sf"/>
</dbReference>
<dbReference type="Gene3D" id="3.30.390.50">
    <property type="entry name" value="CO dehydrogenase flavoprotein, C-terminal domain"/>
    <property type="match status" value="1"/>
</dbReference>
<dbReference type="InterPro" id="IPR016166">
    <property type="entry name" value="FAD-bd_PCMH"/>
</dbReference>
<feature type="domain" description="FAD-binding PCMH-type" evidence="7">
    <location>
        <begin position="210"/>
        <end position="383"/>
    </location>
</feature>
<dbReference type="GO" id="GO:0071949">
    <property type="term" value="F:FAD binding"/>
    <property type="evidence" value="ECO:0007669"/>
    <property type="project" value="InterPro"/>
</dbReference>
<dbReference type="InterPro" id="IPR002346">
    <property type="entry name" value="Mopterin_DH_FAD-bd"/>
</dbReference>
<dbReference type="PROSITE" id="PS51387">
    <property type="entry name" value="FAD_PCMH"/>
    <property type="match status" value="1"/>
</dbReference>
<dbReference type="EMBL" id="CP002521">
    <property type="protein sequence ID" value="ADX45053.1"/>
    <property type="molecule type" value="Genomic_DNA"/>
</dbReference>
<evidence type="ECO:0000313" key="8">
    <source>
        <dbReference type="EMBL" id="ADX45053.1"/>
    </source>
</evidence>
<dbReference type="InterPro" id="IPR012675">
    <property type="entry name" value="Beta-grasp_dom_sf"/>
</dbReference>
<evidence type="ECO:0000256" key="5">
    <source>
        <dbReference type="ARBA" id="ARBA00023004"/>
    </source>
</evidence>
<evidence type="ECO:0000259" key="7">
    <source>
        <dbReference type="PROSITE" id="PS51387"/>
    </source>
</evidence>
<keyword evidence="9" id="KW-1185">Reference proteome</keyword>
<dbReference type="InterPro" id="IPR036318">
    <property type="entry name" value="FAD-bd_PCMH-like_sf"/>
</dbReference>
<dbReference type="SUPFAM" id="SSF54292">
    <property type="entry name" value="2Fe-2S ferredoxin-like"/>
    <property type="match status" value="1"/>
</dbReference>
<dbReference type="PROSITE" id="PS00197">
    <property type="entry name" value="2FE2S_FER_1"/>
    <property type="match status" value="1"/>
</dbReference>
<dbReference type="InterPro" id="IPR001041">
    <property type="entry name" value="2Fe-2S_ferredoxin-type"/>
</dbReference>
<organism evidence="8 9">
    <name type="scientific">Paracidovorax avenae (strain ATCC 19860 / DSM 7227 / CCUG 15838 / JCM 20985 / LMG 2117 / NCPPB 1011)</name>
    <name type="common">Acidovorax avenae</name>
    <dbReference type="NCBI Taxonomy" id="643561"/>
    <lineage>
        <taxon>Bacteria</taxon>
        <taxon>Pseudomonadati</taxon>
        <taxon>Pseudomonadota</taxon>
        <taxon>Betaproteobacteria</taxon>
        <taxon>Burkholderiales</taxon>
        <taxon>Comamonadaceae</taxon>
        <taxon>Paracidovorax</taxon>
    </lineage>
</organism>
<accession>F0QC66</accession>
<evidence type="ECO:0000256" key="4">
    <source>
        <dbReference type="ARBA" id="ARBA00023002"/>
    </source>
</evidence>
<dbReference type="InterPro" id="IPR005107">
    <property type="entry name" value="CO_DH_flav_C"/>
</dbReference>
<dbReference type="InterPro" id="IPR012175">
    <property type="entry name" value="Xanth_DH_ssu_bac"/>
</dbReference>
<dbReference type="EC" id="1.2.3.1" evidence="8"/>
<dbReference type="RefSeq" id="WP_013593592.1">
    <property type="nucleotide sequence ID" value="NC_015138.1"/>
</dbReference>
<dbReference type="PANTHER" id="PTHR45444">
    <property type="entry name" value="XANTHINE DEHYDROGENASE"/>
    <property type="match status" value="1"/>
</dbReference>
<dbReference type="InterPro" id="IPR036683">
    <property type="entry name" value="CO_DH_flav_C_dom_sf"/>
</dbReference>
<dbReference type="PROSITE" id="PS51085">
    <property type="entry name" value="2FE2S_FER_2"/>
    <property type="match status" value="1"/>
</dbReference>
<dbReference type="AlphaFoldDB" id="F0QC66"/>
<evidence type="ECO:0000313" key="9">
    <source>
        <dbReference type="Proteomes" id="UP000002482"/>
    </source>
</evidence>
<keyword evidence="1" id="KW-0285">Flavoprotein</keyword>
<dbReference type="GO" id="GO:0004854">
    <property type="term" value="F:xanthine dehydrogenase activity"/>
    <property type="evidence" value="ECO:0007669"/>
    <property type="project" value="InterPro"/>
</dbReference>
<dbReference type="SMART" id="SM01092">
    <property type="entry name" value="CO_deh_flav_C"/>
    <property type="match status" value="1"/>
</dbReference>
<protein>
    <submittedName>
        <fullName evidence="8">Xanthine dehydrogenase, small subunit</fullName>
        <ecNumber evidence="8">1.2.3.1</ecNumber>
    </submittedName>
</protein>
<dbReference type="OrthoDB" id="9179439at2"/>
<reference evidence="8" key="1">
    <citation type="submission" date="2011-02" db="EMBL/GenBank/DDBJ databases">
        <title>Complete sequence of Acidovorax avenae subsp. avenae ATCC 19860.</title>
        <authorList>
            <consortium name="US DOE Joint Genome Institute"/>
            <person name="Lucas S."/>
            <person name="Copeland A."/>
            <person name="Lapidus A."/>
            <person name="Cheng J.-F."/>
            <person name="Goodwin L."/>
            <person name="Pitluck S."/>
            <person name="Chertkov O."/>
            <person name="Held B."/>
            <person name="Detter J.C."/>
            <person name="Han C."/>
            <person name="Tapia R."/>
            <person name="Land M."/>
            <person name="Hauser L."/>
            <person name="Kyrpides N."/>
            <person name="Ivanova N."/>
            <person name="Ovchinnikova G."/>
            <person name="Pagani I."/>
            <person name="Gordon S."/>
            <person name="Woyke T."/>
        </authorList>
    </citation>
    <scope>NUCLEOTIDE SEQUENCE</scope>
    <source>
        <strain evidence="8">ATCC 19860</strain>
    </source>
</reference>
<dbReference type="PANTHER" id="PTHR45444:SF3">
    <property type="entry name" value="XANTHINE DEHYDROGENASE"/>
    <property type="match status" value="1"/>
</dbReference>
<gene>
    <name evidence="8" type="ordered locus">Acav_1131</name>
</gene>
<dbReference type="SUPFAM" id="SSF56176">
    <property type="entry name" value="FAD-binding/transporter-associated domain-like"/>
    <property type="match status" value="1"/>
</dbReference>
<dbReference type="InterPro" id="IPR016208">
    <property type="entry name" value="Ald_Oxase/xanthine_DH-like"/>
</dbReference>
<dbReference type="InterPro" id="IPR016169">
    <property type="entry name" value="FAD-bd_PCMH_sub2"/>
</dbReference>
<dbReference type="GeneID" id="34236775"/>
<feature type="domain" description="2Fe-2S ferredoxin-type" evidence="6">
    <location>
        <begin position="6"/>
        <end position="91"/>
    </location>
</feature>
<dbReference type="Gene3D" id="3.30.43.10">
    <property type="entry name" value="Uridine Diphospho-n-acetylenolpyruvylglucosamine Reductase, domain 2"/>
    <property type="match status" value="1"/>
</dbReference>
<dbReference type="Gene3D" id="1.10.150.120">
    <property type="entry name" value="[2Fe-2S]-binding domain"/>
    <property type="match status" value="1"/>
</dbReference>
<dbReference type="InterPro" id="IPR014307">
    <property type="entry name" value="Xanthine_DH_ssu"/>
</dbReference>
<dbReference type="Pfam" id="PF03450">
    <property type="entry name" value="CO_deh_flav_C"/>
    <property type="match status" value="1"/>
</dbReference>
<dbReference type="InterPro" id="IPR016167">
    <property type="entry name" value="FAD-bd_PCMH_sub1"/>
</dbReference>
<evidence type="ECO:0000256" key="1">
    <source>
        <dbReference type="ARBA" id="ARBA00022630"/>
    </source>
</evidence>
<dbReference type="GO" id="GO:0005506">
    <property type="term" value="F:iron ion binding"/>
    <property type="evidence" value="ECO:0007669"/>
    <property type="project" value="InterPro"/>
</dbReference>
<dbReference type="Pfam" id="PF00941">
    <property type="entry name" value="FAD_binding_5"/>
    <property type="match status" value="1"/>
</dbReference>
<dbReference type="Pfam" id="PF00111">
    <property type="entry name" value="Fer2"/>
    <property type="match status" value="1"/>
</dbReference>
<dbReference type="PIRSF" id="PIRSF036557">
    <property type="entry name" value="XdhA_RC"/>
    <property type="match status" value="1"/>
</dbReference>
<evidence type="ECO:0000256" key="2">
    <source>
        <dbReference type="ARBA" id="ARBA00022723"/>
    </source>
</evidence>
<dbReference type="SUPFAM" id="SSF47741">
    <property type="entry name" value="CO dehydrogenase ISP C-domain like"/>
    <property type="match status" value="1"/>
</dbReference>
<dbReference type="Gene3D" id="3.10.20.30">
    <property type="match status" value="1"/>
</dbReference>
<dbReference type="Gene3D" id="3.30.465.10">
    <property type="match status" value="1"/>
</dbReference>
<dbReference type="KEGG" id="aaa:Acav_1131"/>
<keyword evidence="3" id="KW-0274">FAD</keyword>
<proteinExistence type="predicted"/>
<dbReference type="NCBIfam" id="TIGR02963">
    <property type="entry name" value="xanthine_xdhA"/>
    <property type="match status" value="1"/>
</dbReference>
<dbReference type="SUPFAM" id="SSF55447">
    <property type="entry name" value="CO dehydrogenase flavoprotein C-terminal domain-like"/>
    <property type="match status" value="1"/>
</dbReference>
<evidence type="ECO:0000259" key="6">
    <source>
        <dbReference type="PROSITE" id="PS51085"/>
    </source>
</evidence>
<keyword evidence="4 8" id="KW-0560">Oxidoreductase</keyword>
<dbReference type="GO" id="GO:0004031">
    <property type="term" value="F:aldehyde oxidase activity"/>
    <property type="evidence" value="ECO:0007669"/>
    <property type="project" value="UniProtKB-EC"/>
</dbReference>
<dbReference type="InterPro" id="IPR006058">
    <property type="entry name" value="2Fe2S_fd_BS"/>
</dbReference>
<dbReference type="HOGENOM" id="CLU_001681_9_0_4"/>
<dbReference type="Proteomes" id="UP000002482">
    <property type="component" value="Chromosome"/>
</dbReference>
<dbReference type="GO" id="GO:0051537">
    <property type="term" value="F:2 iron, 2 sulfur cluster binding"/>
    <property type="evidence" value="ECO:0007669"/>
    <property type="project" value="InterPro"/>
</dbReference>
<name>F0QC66_PARA1</name>
<dbReference type="InterPro" id="IPR036884">
    <property type="entry name" value="2Fe-2S-bd_dom_sf"/>
</dbReference>
<sequence>MTVASRPIRFLRRGQPVTLAHVPPDRTLLEVLREDLGDCGTKEGCGEGDCGACTVVLGSEEDGRLRLRAVNSCIRLAHAIDGMALWTVEDLAQDPLIQRGAPADGKEGGSSAPLHPAQEAMVQCHGSQCGFCTPGFVMSLFGMYQNHVCQGRAVTRELAVAELSGNLCRCTGYRPILDAAGRMAELPARPVDEAAVLERLRELRATGSAPQDAAPGYLAPETLAGLLAARAAHPDAQIVAGTTDVGLWITKQHRRFERVLDVTRAGELRRIGTADGHLSIGAAATLDDAFAGLAAHWPALRRFAERFAGLPVRNAGTLGGNVANGSPIGDSMPVLIALGARIVLASVRGERSLPLEDFYTGYRRNLLAPDEIVARIDVPLPAPGDRLAAYKVSKRFDDDISAVCLAVLLTVRHGAVQSARIGAGGVAAVPARARGAEAALTGQPWSEAAALRAGEALQAEFTPISDMRASGAYRRAVLASLMRRCWLESPECPAGTEALPVSLEQLVPVAQPPSQARAHAEEQA</sequence>
<keyword evidence="5" id="KW-0408">Iron</keyword>
<dbReference type="Pfam" id="PF01799">
    <property type="entry name" value="Fer2_2"/>
    <property type="match status" value="1"/>
</dbReference>
<dbReference type="CDD" id="cd00207">
    <property type="entry name" value="fer2"/>
    <property type="match status" value="1"/>
</dbReference>
<dbReference type="InterPro" id="IPR002888">
    <property type="entry name" value="2Fe-2S-bd"/>
</dbReference>
<evidence type="ECO:0000256" key="3">
    <source>
        <dbReference type="ARBA" id="ARBA00022827"/>
    </source>
</evidence>
<keyword evidence="2" id="KW-0479">Metal-binding</keyword>